<sequence>MSLIKSQGVPHQPAPIVPVVSAAYIPIPTTPSGARVSLVDVADAARLVANRERDTRHPLPPGRASSPSDPTRAWPVVLVLEAPAHEHSDILHPRWAGEAQPANRPGARSHIYKGQIPTRIQRRFSHFPLTPRDDDDAPAEPRTSPPKMRSVRACALALLAAVASAGAVIRFSNERMGTYGNVTIPLNGRITRIRPLLAGSSIHGERGIWANTCSLQGNFTNVACELTVPASFYSPQITLYLDEDRNSIRLGSFDSPLNIALTTAKCMYSERIGPP</sequence>
<evidence type="ECO:0000256" key="1">
    <source>
        <dbReference type="SAM" id="MobiDB-lite"/>
    </source>
</evidence>
<dbReference type="InParanoid" id="A0A218YZR2"/>
<dbReference type="EMBL" id="MZNU01000281">
    <property type="protein sequence ID" value="OWP01301.1"/>
    <property type="molecule type" value="Genomic_DNA"/>
</dbReference>
<feature type="region of interest" description="Disordered" evidence="1">
    <location>
        <begin position="127"/>
        <end position="147"/>
    </location>
</feature>
<feature type="region of interest" description="Disordered" evidence="1">
    <location>
        <begin position="49"/>
        <end position="70"/>
    </location>
</feature>
<evidence type="ECO:0000313" key="3">
    <source>
        <dbReference type="Proteomes" id="UP000242519"/>
    </source>
</evidence>
<dbReference type="AlphaFoldDB" id="A0A218YZR2"/>
<reference evidence="2 3" key="1">
    <citation type="submission" date="2017-04" db="EMBL/GenBank/DDBJ databases">
        <title>Draft genome sequence of Marssonina coronaria NL1: causal agent of apple blotch.</title>
        <authorList>
            <person name="Cheng Q."/>
        </authorList>
    </citation>
    <scope>NUCLEOTIDE SEQUENCE [LARGE SCALE GENOMIC DNA]</scope>
    <source>
        <strain evidence="2 3">NL1</strain>
    </source>
</reference>
<dbReference type="Proteomes" id="UP000242519">
    <property type="component" value="Unassembled WGS sequence"/>
</dbReference>
<accession>A0A218YZR2</accession>
<comment type="caution">
    <text evidence="2">The sequence shown here is derived from an EMBL/GenBank/DDBJ whole genome shotgun (WGS) entry which is preliminary data.</text>
</comment>
<proteinExistence type="predicted"/>
<name>A0A218YZR2_9HELO</name>
<gene>
    <name evidence="2" type="ORF">B2J93_5581</name>
</gene>
<protein>
    <submittedName>
        <fullName evidence="2">Uncharacterized protein</fullName>
    </submittedName>
</protein>
<keyword evidence="3" id="KW-1185">Reference proteome</keyword>
<organism evidence="2 3">
    <name type="scientific">Diplocarpon coronariae</name>
    <dbReference type="NCBI Taxonomy" id="2795749"/>
    <lineage>
        <taxon>Eukaryota</taxon>
        <taxon>Fungi</taxon>
        <taxon>Dikarya</taxon>
        <taxon>Ascomycota</taxon>
        <taxon>Pezizomycotina</taxon>
        <taxon>Leotiomycetes</taxon>
        <taxon>Helotiales</taxon>
        <taxon>Drepanopezizaceae</taxon>
        <taxon>Diplocarpon</taxon>
    </lineage>
</organism>
<evidence type="ECO:0000313" key="2">
    <source>
        <dbReference type="EMBL" id="OWP01301.1"/>
    </source>
</evidence>